<dbReference type="PANTHER" id="PTHR42831:SF1">
    <property type="entry name" value="FE-S PROTEIN MATURATION AUXILIARY FACTOR YITW"/>
    <property type="match status" value="1"/>
</dbReference>
<protein>
    <submittedName>
        <fullName evidence="2">Metal-sulfur cluster assembly factor</fullName>
    </submittedName>
</protein>
<name>A0ABR9QLF8_9BACI</name>
<organism evidence="2 3">
    <name type="scientific">Litchfieldia luteola</name>
    <dbReference type="NCBI Taxonomy" id="682179"/>
    <lineage>
        <taxon>Bacteria</taxon>
        <taxon>Bacillati</taxon>
        <taxon>Bacillota</taxon>
        <taxon>Bacilli</taxon>
        <taxon>Bacillales</taxon>
        <taxon>Bacillaceae</taxon>
        <taxon>Litchfieldia</taxon>
    </lineage>
</organism>
<evidence type="ECO:0000313" key="3">
    <source>
        <dbReference type="Proteomes" id="UP001516662"/>
    </source>
</evidence>
<dbReference type="SUPFAM" id="SSF117916">
    <property type="entry name" value="Fe-S cluster assembly (FSCA) domain-like"/>
    <property type="match status" value="1"/>
</dbReference>
<gene>
    <name evidence="2" type="ORF">IMZ08_14865</name>
</gene>
<dbReference type="Gene3D" id="3.30.300.130">
    <property type="entry name" value="Fe-S cluster assembly (FSCA)"/>
    <property type="match status" value="1"/>
</dbReference>
<dbReference type="EMBL" id="JADCLJ010000022">
    <property type="protein sequence ID" value="MBE4909330.1"/>
    <property type="molecule type" value="Genomic_DNA"/>
</dbReference>
<reference evidence="2 3" key="1">
    <citation type="submission" date="2020-10" db="EMBL/GenBank/DDBJ databases">
        <title>Bacillus sp. HD4P25, an endophyte from a halophyte.</title>
        <authorList>
            <person name="Sun J.-Q."/>
        </authorList>
    </citation>
    <scope>NUCLEOTIDE SEQUENCE [LARGE SCALE GENOMIC DNA]</scope>
    <source>
        <strain evidence="2 3">YIM 93174</strain>
    </source>
</reference>
<proteinExistence type="predicted"/>
<comment type="caution">
    <text evidence="2">The sequence shown here is derived from an EMBL/GenBank/DDBJ whole genome shotgun (WGS) entry which is preliminary data.</text>
</comment>
<dbReference type="Pfam" id="PF01883">
    <property type="entry name" value="FeS_assembly_P"/>
    <property type="match status" value="1"/>
</dbReference>
<dbReference type="InterPro" id="IPR052339">
    <property type="entry name" value="Fe-S_Maturation_MIP18"/>
</dbReference>
<evidence type="ECO:0000313" key="2">
    <source>
        <dbReference type="EMBL" id="MBE4909330.1"/>
    </source>
</evidence>
<feature type="domain" description="MIP18 family-like" evidence="1">
    <location>
        <begin position="5"/>
        <end position="76"/>
    </location>
</feature>
<accession>A0ABR9QLF8</accession>
<dbReference type="InterPro" id="IPR002744">
    <property type="entry name" value="MIP18-like"/>
</dbReference>
<dbReference type="PANTHER" id="PTHR42831">
    <property type="entry name" value="FE-S PROTEIN MATURATION AUXILIARY FACTOR YITW"/>
    <property type="match status" value="1"/>
</dbReference>
<dbReference type="InterPro" id="IPR034904">
    <property type="entry name" value="FSCA_dom_sf"/>
</dbReference>
<dbReference type="Proteomes" id="UP001516662">
    <property type="component" value="Unassembled WGS sequence"/>
</dbReference>
<sequence>MSFLAKINEQLKKVIDPELNINIVDLGLIYNVSEDAGDVVIKMTLTTPGCPLHDSIVGGVKHAVSELTEVKSVDVEVVWSPLWSPDLMSEDALKQLRGY</sequence>
<keyword evidence="3" id="KW-1185">Reference proteome</keyword>
<evidence type="ECO:0000259" key="1">
    <source>
        <dbReference type="Pfam" id="PF01883"/>
    </source>
</evidence>
<dbReference type="RefSeq" id="WP_193537865.1">
    <property type="nucleotide sequence ID" value="NZ_JADCLJ010000022.1"/>
</dbReference>